<dbReference type="Gene3D" id="2.60.120.10">
    <property type="entry name" value="Jelly Rolls"/>
    <property type="match status" value="1"/>
</dbReference>
<dbReference type="OrthoDB" id="156693at2"/>
<dbReference type="InterPro" id="IPR011051">
    <property type="entry name" value="RmlC_Cupin_sf"/>
</dbReference>
<dbReference type="PANTHER" id="PTHR36114">
    <property type="entry name" value="16.7 KDA PROTEIN IN WHIE LOCUS"/>
    <property type="match status" value="1"/>
</dbReference>
<dbReference type="InterPro" id="IPR023393">
    <property type="entry name" value="START-like_dom_sf"/>
</dbReference>
<keyword evidence="4" id="KW-1185">Reference proteome</keyword>
<feature type="domain" description="Cupin type-2" evidence="2">
    <location>
        <begin position="186"/>
        <end position="253"/>
    </location>
</feature>
<organism evidence="3 4">
    <name type="scientific">Actinacidiphila oryziradicis</name>
    <dbReference type="NCBI Taxonomy" id="2571141"/>
    <lineage>
        <taxon>Bacteria</taxon>
        <taxon>Bacillati</taxon>
        <taxon>Actinomycetota</taxon>
        <taxon>Actinomycetes</taxon>
        <taxon>Kitasatosporales</taxon>
        <taxon>Streptomycetaceae</taxon>
        <taxon>Actinacidiphila</taxon>
    </lineage>
</organism>
<protein>
    <submittedName>
        <fullName evidence="3">Cupin domain-containing protein</fullName>
    </submittedName>
</protein>
<name>A0A4U0ST03_9ACTN</name>
<sequence>MSEHTENEIVIDAPLAYVWARTNDVASWPDLFSEYASAEILSQDGTTVTFRLTLHPDEQGKVWSWVSERTADLETKTVRARRVETGPFDFMNILWQYEEVGPESTRMRWIQDFRMKPEAPIDDAGMRDRINGNSKVQLDLIKERLEARLTLPVSHADVPADTRRGGELRILLSPSTTGCTNGFSGIVQLAPGEAVAEHYHPYSQEYIVVTEGELRVDLENRPTVVRTHHGLLIPREVPHRVVNASDAPARAVFFISPLAPRPHMGHVDTETREEAAALVARELAER</sequence>
<dbReference type="CDD" id="cd06991">
    <property type="entry name" value="cupin_TcmJ-like"/>
    <property type="match status" value="1"/>
</dbReference>
<dbReference type="AlphaFoldDB" id="A0A4U0ST03"/>
<dbReference type="EMBL" id="SUMC01000003">
    <property type="protein sequence ID" value="TKA12588.1"/>
    <property type="molecule type" value="Genomic_DNA"/>
</dbReference>
<proteinExistence type="predicted"/>
<dbReference type="SUPFAM" id="SSF51182">
    <property type="entry name" value="RmlC-like cupins"/>
    <property type="match status" value="1"/>
</dbReference>
<dbReference type="InterPro" id="IPR005031">
    <property type="entry name" value="COQ10_START"/>
</dbReference>
<accession>A0A4U0ST03</accession>
<dbReference type="InterPro" id="IPR014710">
    <property type="entry name" value="RmlC-like_jellyroll"/>
</dbReference>
<dbReference type="RefSeq" id="WP_136722065.1">
    <property type="nucleotide sequence ID" value="NZ_SUMC01000003.1"/>
</dbReference>
<evidence type="ECO:0000259" key="2">
    <source>
        <dbReference type="Pfam" id="PF07883"/>
    </source>
</evidence>
<dbReference type="Pfam" id="PF03364">
    <property type="entry name" value="Polyketide_cyc"/>
    <property type="match status" value="1"/>
</dbReference>
<evidence type="ECO:0000259" key="1">
    <source>
        <dbReference type="Pfam" id="PF03364"/>
    </source>
</evidence>
<gene>
    <name evidence="3" type="ORF">FCI23_04125</name>
</gene>
<evidence type="ECO:0000313" key="4">
    <source>
        <dbReference type="Proteomes" id="UP000305778"/>
    </source>
</evidence>
<dbReference type="CDD" id="cd08860">
    <property type="entry name" value="TcmN_ARO-CYC_like"/>
    <property type="match status" value="1"/>
</dbReference>
<dbReference type="SUPFAM" id="SSF55961">
    <property type="entry name" value="Bet v1-like"/>
    <property type="match status" value="1"/>
</dbReference>
<dbReference type="InterPro" id="IPR052044">
    <property type="entry name" value="PKS_Associated_Protein"/>
</dbReference>
<dbReference type="Gene3D" id="3.30.530.20">
    <property type="match status" value="1"/>
</dbReference>
<evidence type="ECO:0000313" key="3">
    <source>
        <dbReference type="EMBL" id="TKA12588.1"/>
    </source>
</evidence>
<dbReference type="Proteomes" id="UP000305778">
    <property type="component" value="Unassembled WGS sequence"/>
</dbReference>
<dbReference type="Pfam" id="PF07883">
    <property type="entry name" value="Cupin_2"/>
    <property type="match status" value="1"/>
</dbReference>
<feature type="domain" description="Coenzyme Q-binding protein COQ10 START" evidence="1">
    <location>
        <begin position="11"/>
        <end position="121"/>
    </location>
</feature>
<reference evidence="3 4" key="1">
    <citation type="submission" date="2019-04" db="EMBL/GenBank/DDBJ databases">
        <title>Streptomyces oryziradicis sp. nov., a novel actinomycete isolated from rhizosphere soil of rice (Oryza sativa L.).</title>
        <authorList>
            <person name="Li C."/>
        </authorList>
    </citation>
    <scope>NUCLEOTIDE SEQUENCE [LARGE SCALE GENOMIC DNA]</scope>
    <source>
        <strain evidence="3 4">NEAU-C40</strain>
    </source>
</reference>
<dbReference type="PANTHER" id="PTHR36114:SF1">
    <property type="entry name" value="16.7 KDA PROTEIN IN WHIE LOCUS"/>
    <property type="match status" value="1"/>
</dbReference>
<dbReference type="InterPro" id="IPR013096">
    <property type="entry name" value="Cupin_2"/>
</dbReference>
<comment type="caution">
    <text evidence="3">The sequence shown here is derived from an EMBL/GenBank/DDBJ whole genome shotgun (WGS) entry which is preliminary data.</text>
</comment>